<feature type="chain" id="PRO_5018972342" description="Outer membrane protein beta-barrel domain-containing protein" evidence="2">
    <location>
        <begin position="23"/>
        <end position="198"/>
    </location>
</feature>
<keyword evidence="1 2" id="KW-0732">Signal</keyword>
<evidence type="ECO:0000256" key="1">
    <source>
        <dbReference type="ARBA" id="ARBA00022729"/>
    </source>
</evidence>
<proteinExistence type="predicted"/>
<organism evidence="4 5">
    <name type="scientific">Aliidiomarina shirensis</name>
    <dbReference type="NCBI Taxonomy" id="1048642"/>
    <lineage>
        <taxon>Bacteria</taxon>
        <taxon>Pseudomonadati</taxon>
        <taxon>Pseudomonadota</taxon>
        <taxon>Gammaproteobacteria</taxon>
        <taxon>Alteromonadales</taxon>
        <taxon>Idiomarinaceae</taxon>
        <taxon>Aliidiomarina</taxon>
    </lineage>
</organism>
<evidence type="ECO:0000313" key="5">
    <source>
        <dbReference type="Proteomes" id="UP000286934"/>
    </source>
</evidence>
<evidence type="ECO:0000313" key="4">
    <source>
        <dbReference type="EMBL" id="RUO37338.1"/>
    </source>
</evidence>
<evidence type="ECO:0000259" key="3">
    <source>
        <dbReference type="Pfam" id="PF13505"/>
    </source>
</evidence>
<name>A0A432WUB0_9GAMM</name>
<dbReference type="RefSeq" id="WP_126806488.1">
    <property type="nucleotide sequence ID" value="NZ_PIPP01000002.1"/>
</dbReference>
<evidence type="ECO:0000256" key="2">
    <source>
        <dbReference type="SAM" id="SignalP"/>
    </source>
</evidence>
<dbReference type="InterPro" id="IPR011250">
    <property type="entry name" value="OMP/PagP_B-barrel"/>
</dbReference>
<dbReference type="Gene3D" id="2.40.160.20">
    <property type="match status" value="1"/>
</dbReference>
<sequence>MKKLLPISLAILLSTSITAAQANDTWYVGASYNAQEISQFNRDFNTAGVIAGYRFTEHLALEARYAGGTSGYSDFTVLPNDASVEYKEDISSQASLMFKASYPVFEAFSVYALAGYSTTDLEYNSYTGSYDSDDNLIGYAPVKGSVSYDGFAYGIGINYKLSKNFNLFIDYQVLPDFAPDDNVSASWNSATFGINYSF</sequence>
<dbReference type="Pfam" id="PF13505">
    <property type="entry name" value="OMP_b-brl"/>
    <property type="match status" value="1"/>
</dbReference>
<keyword evidence="5" id="KW-1185">Reference proteome</keyword>
<gene>
    <name evidence="4" type="ORF">CWE13_05085</name>
</gene>
<dbReference type="AlphaFoldDB" id="A0A432WUB0"/>
<dbReference type="Proteomes" id="UP000286934">
    <property type="component" value="Unassembled WGS sequence"/>
</dbReference>
<dbReference type="InterPro" id="IPR027385">
    <property type="entry name" value="Beta-barrel_OMP"/>
</dbReference>
<feature type="domain" description="Outer membrane protein beta-barrel" evidence="3">
    <location>
        <begin position="10"/>
        <end position="198"/>
    </location>
</feature>
<protein>
    <recommendedName>
        <fullName evidence="3">Outer membrane protein beta-barrel domain-containing protein</fullName>
    </recommendedName>
</protein>
<reference evidence="5" key="1">
    <citation type="journal article" date="2018" name="Front. Microbiol.">
        <title>Genome-Based Analysis Reveals the Taxonomy and Diversity of the Family Idiomarinaceae.</title>
        <authorList>
            <person name="Liu Y."/>
            <person name="Lai Q."/>
            <person name="Shao Z."/>
        </authorList>
    </citation>
    <scope>NUCLEOTIDE SEQUENCE [LARGE SCALE GENOMIC DNA]</scope>
    <source>
        <strain evidence="5">AIS</strain>
    </source>
</reference>
<accession>A0A432WUB0</accession>
<feature type="signal peptide" evidence="2">
    <location>
        <begin position="1"/>
        <end position="22"/>
    </location>
</feature>
<comment type="caution">
    <text evidence="4">The sequence shown here is derived from an EMBL/GenBank/DDBJ whole genome shotgun (WGS) entry which is preliminary data.</text>
</comment>
<dbReference type="OrthoDB" id="6386495at2"/>
<dbReference type="EMBL" id="PIPP01000002">
    <property type="protein sequence ID" value="RUO37338.1"/>
    <property type="molecule type" value="Genomic_DNA"/>
</dbReference>
<dbReference type="SUPFAM" id="SSF56925">
    <property type="entry name" value="OMPA-like"/>
    <property type="match status" value="1"/>
</dbReference>